<dbReference type="PANTHER" id="PTHR30447:SF0">
    <property type="entry name" value="FRUCTOSE-1,6-BISPHOSPHATASE 1 CLASS 2-RELATED"/>
    <property type="match status" value="1"/>
</dbReference>
<dbReference type="Gene3D" id="3.40.190.90">
    <property type="match status" value="1"/>
</dbReference>
<dbReference type="PIRSF" id="PIRSF004532">
    <property type="entry name" value="GlpX"/>
    <property type="match status" value="1"/>
</dbReference>
<evidence type="ECO:0000256" key="5">
    <source>
        <dbReference type="ARBA" id="ARBA00023211"/>
    </source>
</evidence>
<accession>A0ABW3JBR7</accession>
<evidence type="ECO:0000256" key="3">
    <source>
        <dbReference type="ARBA" id="ARBA00022723"/>
    </source>
</evidence>
<protein>
    <recommendedName>
        <fullName evidence="7">Fructose-1,6-bisphosphatase</fullName>
    </recommendedName>
</protein>
<dbReference type="InterPro" id="IPR004464">
    <property type="entry name" value="FBPase_class-2/SBPase"/>
</dbReference>
<keyword evidence="3" id="KW-0479">Metal-binding</keyword>
<comment type="catalytic activity">
    <reaction evidence="1">
        <text>beta-D-fructose 1,6-bisphosphate + H2O = beta-D-fructose 6-phosphate + phosphate</text>
        <dbReference type="Rhea" id="RHEA:11064"/>
        <dbReference type="ChEBI" id="CHEBI:15377"/>
        <dbReference type="ChEBI" id="CHEBI:32966"/>
        <dbReference type="ChEBI" id="CHEBI:43474"/>
        <dbReference type="ChEBI" id="CHEBI:57634"/>
        <dbReference type="EC" id="3.1.3.11"/>
    </reaction>
</comment>
<reference evidence="9" key="1">
    <citation type="journal article" date="2019" name="Int. J. Syst. Evol. Microbiol.">
        <title>The Global Catalogue of Microorganisms (GCM) 10K type strain sequencing project: providing services to taxonomists for standard genome sequencing and annotation.</title>
        <authorList>
            <consortium name="The Broad Institute Genomics Platform"/>
            <consortium name="The Broad Institute Genome Sequencing Center for Infectious Disease"/>
            <person name="Wu L."/>
            <person name="Ma J."/>
        </authorList>
    </citation>
    <scope>NUCLEOTIDE SEQUENCE [LARGE SCALE GENOMIC DNA]</scope>
    <source>
        <strain evidence="9">CCUG 61697</strain>
    </source>
</reference>
<keyword evidence="9" id="KW-1185">Reference proteome</keyword>
<comment type="caution">
    <text evidence="8">The sequence shown here is derived from an EMBL/GenBank/DDBJ whole genome shotgun (WGS) entry which is preliminary data.</text>
</comment>
<keyword evidence="6 7" id="KW-0119">Carbohydrate metabolism</keyword>
<evidence type="ECO:0000313" key="8">
    <source>
        <dbReference type="EMBL" id="MFD0987676.1"/>
    </source>
</evidence>
<name>A0ABW3JBR7_9HYPH</name>
<evidence type="ECO:0000256" key="4">
    <source>
        <dbReference type="ARBA" id="ARBA00022801"/>
    </source>
</evidence>
<comment type="similarity">
    <text evidence="2 7">Belongs to the FBPase class 2 family.</text>
</comment>
<dbReference type="Proteomes" id="UP001597102">
    <property type="component" value="Unassembled WGS sequence"/>
</dbReference>
<dbReference type="SUPFAM" id="SSF56655">
    <property type="entry name" value="Carbohydrate phosphatase"/>
    <property type="match status" value="1"/>
</dbReference>
<evidence type="ECO:0000313" key="9">
    <source>
        <dbReference type="Proteomes" id="UP001597102"/>
    </source>
</evidence>
<evidence type="ECO:0000256" key="6">
    <source>
        <dbReference type="ARBA" id="ARBA00023277"/>
    </source>
</evidence>
<dbReference type="RefSeq" id="WP_379089891.1">
    <property type="nucleotide sequence ID" value="NZ_JBHTJO010000001.1"/>
</dbReference>
<evidence type="ECO:0000256" key="7">
    <source>
        <dbReference type="PIRNR" id="PIRNR004532"/>
    </source>
</evidence>
<evidence type="ECO:0000256" key="2">
    <source>
        <dbReference type="ARBA" id="ARBA00008989"/>
    </source>
</evidence>
<sequence length="333" mass="35823">MTDERSVSPDFIYALRRATEATACAAADALSSGCRQTAGKAALEAMRDSLAELDFEAVDVIGHAQQGELPQFKRGEMVGKRGASYRADLAADPMEGTAYLEPGQTNALAVIAVAPRDSMMDPGPAFYMEKFVARPEARGRIDPAMPTQEKLETLGRCLDKPVRELNIYVQEKPRHRRLVDEIVATGAKVSLYPAGDVAGAILAAIPESGIDAMMGVGGVPEGIISAAGIRALGGEFLCRIAPQLQTESMAVRAADLDTTHWLDRDEVIRSGEIFFCATGITSGLMLEGVQHEPGQYRTQTMMISGFTGERQVLTSYRPLTETLVENVTARDVA</sequence>
<keyword evidence="4" id="KW-0378">Hydrolase</keyword>
<dbReference type="Pfam" id="PF03320">
    <property type="entry name" value="FBPase_glpX"/>
    <property type="match status" value="1"/>
</dbReference>
<dbReference type="PANTHER" id="PTHR30447">
    <property type="entry name" value="FRUCTOSE-1,6-BISPHOSPHATASE CLASS 2"/>
    <property type="match status" value="1"/>
</dbReference>
<proteinExistence type="inferred from homology"/>
<organism evidence="8 9">
    <name type="scientific">Methyloligella solikamskensis</name>
    <dbReference type="NCBI Taxonomy" id="1177756"/>
    <lineage>
        <taxon>Bacteria</taxon>
        <taxon>Pseudomonadati</taxon>
        <taxon>Pseudomonadota</taxon>
        <taxon>Alphaproteobacteria</taxon>
        <taxon>Hyphomicrobiales</taxon>
        <taxon>Hyphomicrobiaceae</taxon>
        <taxon>Methyloligella</taxon>
    </lineage>
</organism>
<evidence type="ECO:0000256" key="1">
    <source>
        <dbReference type="ARBA" id="ARBA00001273"/>
    </source>
</evidence>
<dbReference type="EMBL" id="JBHTJO010000001">
    <property type="protein sequence ID" value="MFD0987676.1"/>
    <property type="molecule type" value="Genomic_DNA"/>
</dbReference>
<dbReference type="Gene3D" id="3.30.540.10">
    <property type="entry name" value="Fructose-1,6-Bisphosphatase, subunit A, domain 1"/>
    <property type="match status" value="1"/>
</dbReference>
<gene>
    <name evidence="8" type="ORF">ACFQ2F_11270</name>
</gene>
<keyword evidence="5" id="KW-0464">Manganese</keyword>